<evidence type="ECO:0000256" key="1">
    <source>
        <dbReference type="ARBA" id="ARBA00004429"/>
    </source>
</evidence>
<evidence type="ECO:0000256" key="5">
    <source>
        <dbReference type="ARBA" id="ARBA00022692"/>
    </source>
</evidence>
<dbReference type="NCBIfam" id="TIGR00353">
    <property type="entry name" value="nrfE"/>
    <property type="match status" value="1"/>
</dbReference>
<comment type="similarity">
    <text evidence="2">Belongs to the CcmF/CycK/Ccl1/NrfE/CcsA family.</text>
</comment>
<dbReference type="RefSeq" id="WP_091962006.1">
    <property type="nucleotide sequence ID" value="NZ_FOLH01000003.1"/>
</dbReference>
<dbReference type="GO" id="GO:0015232">
    <property type="term" value="F:heme transmembrane transporter activity"/>
    <property type="evidence" value="ECO:0007669"/>
    <property type="project" value="InterPro"/>
</dbReference>
<dbReference type="PRINTS" id="PR01410">
    <property type="entry name" value="CCBIOGENESIS"/>
</dbReference>
<feature type="transmembrane region" description="Helical" evidence="10">
    <location>
        <begin position="213"/>
        <end position="233"/>
    </location>
</feature>
<dbReference type="NCBIfam" id="NF007691">
    <property type="entry name" value="PRK10369.1"/>
    <property type="match status" value="1"/>
</dbReference>
<sequence length="660" mass="73508">MDILYLPELGQFALILALVMASVQALMPLAGSMTRQPLWLAYAQPAAWAQFALLTVSFAFLTASFLVDDFSVAYVANNSNSALPWYYKFSAVWGAHEGSLLLWLWILAGWTFAVSLSKGLPVEVLARVLSVLGFVSIGMMLFVILTSNPFDRYLPRIPTDGADLNPLLQDPGLIFHPPMLYMGYVGFAVTFAFALAALWSGKLDTAWARWSRPWTSVAWAFLTAGIALGSWWAYYELGWGGWWFWDPVENASLLPWLLGTALMHTLAVTEKRGLFKSWTVLLAIATFSTSLLGFFLVRSGVLNSVHAFANDPDRGLFLLMLLGATIGLSLLVYALRVPTLKARASYSLISKDVFLLANNVILVVATLTVLLGTVYPLIMDALNLGKISVGPPYFNALFVPQMLLLGVFMGLGPLTDWKSMRLDKLRKKIWLAGAITLVLGFAVLPWVYDGSWNLWVALGLTLVLWIVTTTFRDMWETSRTKKGWKGITLSRWGMYGGHLGAALIVLGVTMVSNYGEERDVRMAIGEPVTVKGYEFTLVSLGEREGPNFSADTAVVEMRNPNGRLQRTFRPEKRMYHVRGMPMTQVSIDWGPLKDIYVAMGEPVADDAYAMRIHYKPFVRWIWWGSFIAGLAAILAVMDRRYRIRVPEASGDKLTQARQAD</sequence>
<feature type="transmembrane region" description="Helical" evidence="10">
    <location>
        <begin position="181"/>
        <end position="201"/>
    </location>
</feature>
<dbReference type="GO" id="GO:0020037">
    <property type="term" value="F:heme binding"/>
    <property type="evidence" value="ECO:0007669"/>
    <property type="project" value="InterPro"/>
</dbReference>
<keyword evidence="4" id="KW-0997">Cell inner membrane</keyword>
<keyword evidence="7 10" id="KW-1133">Transmembrane helix</keyword>
<dbReference type="OrthoDB" id="9761451at2"/>
<feature type="transmembrane region" description="Helical" evidence="10">
    <location>
        <begin position="278"/>
        <end position="296"/>
    </location>
</feature>
<reference evidence="13 14" key="1">
    <citation type="submission" date="2016-10" db="EMBL/GenBank/DDBJ databases">
        <authorList>
            <person name="de Groot N.N."/>
        </authorList>
    </citation>
    <scope>NUCLEOTIDE SEQUENCE [LARGE SCALE GENOMIC DNA]</scope>
    <source>
        <strain evidence="13 14">DSM 18438</strain>
    </source>
</reference>
<feature type="transmembrane region" description="Helical" evidence="10">
    <location>
        <begin position="398"/>
        <end position="417"/>
    </location>
</feature>
<evidence type="ECO:0000259" key="11">
    <source>
        <dbReference type="Pfam" id="PF01578"/>
    </source>
</evidence>
<dbReference type="PRINTS" id="PR01411">
    <property type="entry name" value="CCMFBIOGNSIS"/>
</dbReference>
<dbReference type="InterPro" id="IPR003568">
    <property type="entry name" value="Cyt_c_biogenesis_CcmF"/>
</dbReference>
<dbReference type="PANTHER" id="PTHR43653:SF1">
    <property type="entry name" value="CYTOCHROME C-TYPE BIOGENESIS PROTEIN CCMF"/>
    <property type="match status" value="1"/>
</dbReference>
<evidence type="ECO:0000256" key="6">
    <source>
        <dbReference type="ARBA" id="ARBA00022748"/>
    </source>
</evidence>
<feature type="transmembrane region" description="Helical" evidence="10">
    <location>
        <begin position="253"/>
        <end position="269"/>
    </location>
</feature>
<feature type="transmembrane region" description="Helical" evidence="10">
    <location>
        <begin position="100"/>
        <end position="117"/>
    </location>
</feature>
<dbReference type="Pfam" id="PF01578">
    <property type="entry name" value="Cytochrom_C_asm"/>
    <property type="match status" value="1"/>
</dbReference>
<evidence type="ECO:0000313" key="14">
    <source>
        <dbReference type="Proteomes" id="UP000199058"/>
    </source>
</evidence>
<evidence type="ECO:0000256" key="8">
    <source>
        <dbReference type="ARBA" id="ARBA00023136"/>
    </source>
</evidence>
<dbReference type="AlphaFoldDB" id="A0A1I1GYK2"/>
<dbReference type="PANTHER" id="PTHR43653">
    <property type="entry name" value="CYTOCHROME C ASSEMBLY PROTEIN-RELATED"/>
    <property type="match status" value="1"/>
</dbReference>
<feature type="transmembrane region" description="Helical" evidence="10">
    <location>
        <begin position="124"/>
        <end position="145"/>
    </location>
</feature>
<dbReference type="InterPro" id="IPR032523">
    <property type="entry name" value="CcmF_C"/>
</dbReference>
<proteinExistence type="inferred from homology"/>
<feature type="transmembrane region" description="Helical" evidence="10">
    <location>
        <begin position="620"/>
        <end position="637"/>
    </location>
</feature>
<evidence type="ECO:0000256" key="2">
    <source>
        <dbReference type="ARBA" id="ARBA00009186"/>
    </source>
</evidence>
<feature type="transmembrane region" description="Helical" evidence="10">
    <location>
        <begin position="356"/>
        <end position="378"/>
    </location>
</feature>
<organism evidence="13 14">
    <name type="scientific">Marinospirillum celere</name>
    <dbReference type="NCBI Taxonomy" id="1122252"/>
    <lineage>
        <taxon>Bacteria</taxon>
        <taxon>Pseudomonadati</taxon>
        <taxon>Pseudomonadota</taxon>
        <taxon>Gammaproteobacteria</taxon>
        <taxon>Oceanospirillales</taxon>
        <taxon>Oceanospirillaceae</taxon>
        <taxon>Marinospirillum</taxon>
    </lineage>
</organism>
<dbReference type="Proteomes" id="UP000199058">
    <property type="component" value="Unassembled WGS sequence"/>
</dbReference>
<evidence type="ECO:0000259" key="12">
    <source>
        <dbReference type="Pfam" id="PF16327"/>
    </source>
</evidence>
<protein>
    <submittedName>
        <fullName evidence="13">Cytochrome c-type biogenesis protein CcmF</fullName>
    </submittedName>
</protein>
<keyword evidence="8 10" id="KW-0472">Membrane</keyword>
<dbReference type="GO" id="GO:0005886">
    <property type="term" value="C:plasma membrane"/>
    <property type="evidence" value="ECO:0007669"/>
    <property type="project" value="UniProtKB-SubCell"/>
</dbReference>
<keyword evidence="3" id="KW-1003">Cell membrane</keyword>
<comment type="function">
    <text evidence="9">Required for the biogenesis of c-type cytochromes. Possible subunit of a heme lyase.</text>
</comment>
<feature type="transmembrane region" description="Helical" evidence="10">
    <location>
        <begin position="429"/>
        <end position="448"/>
    </location>
</feature>
<feature type="domain" description="Cytochrome c assembly protein" evidence="11">
    <location>
        <begin position="93"/>
        <end position="299"/>
    </location>
</feature>
<evidence type="ECO:0000256" key="10">
    <source>
        <dbReference type="SAM" id="Phobius"/>
    </source>
</evidence>
<accession>A0A1I1GYK2</accession>
<feature type="transmembrane region" description="Helical" evidence="10">
    <location>
        <begin position="316"/>
        <end position="335"/>
    </location>
</feature>
<keyword evidence="14" id="KW-1185">Reference proteome</keyword>
<feature type="transmembrane region" description="Helical" evidence="10">
    <location>
        <begin position="454"/>
        <end position="471"/>
    </location>
</feature>
<comment type="subcellular location">
    <subcellularLocation>
        <location evidence="1">Cell inner membrane</location>
        <topology evidence="1">Multi-pass membrane protein</topology>
    </subcellularLocation>
</comment>
<evidence type="ECO:0000256" key="4">
    <source>
        <dbReference type="ARBA" id="ARBA00022519"/>
    </source>
</evidence>
<dbReference type="GO" id="GO:0017004">
    <property type="term" value="P:cytochrome complex assembly"/>
    <property type="evidence" value="ECO:0007669"/>
    <property type="project" value="UniProtKB-KW"/>
</dbReference>
<feature type="transmembrane region" description="Helical" evidence="10">
    <location>
        <begin position="46"/>
        <end position="67"/>
    </location>
</feature>
<name>A0A1I1GYK2_9GAMM</name>
<gene>
    <name evidence="13" type="ORF">SAMN05660443_1710</name>
</gene>
<dbReference type="InterPro" id="IPR003567">
    <property type="entry name" value="Cyt_c_biogenesis"/>
</dbReference>
<evidence type="ECO:0000256" key="3">
    <source>
        <dbReference type="ARBA" id="ARBA00022475"/>
    </source>
</evidence>
<evidence type="ECO:0000256" key="7">
    <source>
        <dbReference type="ARBA" id="ARBA00022989"/>
    </source>
</evidence>
<dbReference type="Pfam" id="PF16327">
    <property type="entry name" value="CcmF_C"/>
    <property type="match status" value="1"/>
</dbReference>
<feature type="transmembrane region" description="Helical" evidence="10">
    <location>
        <begin position="12"/>
        <end position="34"/>
    </location>
</feature>
<evidence type="ECO:0000256" key="9">
    <source>
        <dbReference type="ARBA" id="ARBA00037230"/>
    </source>
</evidence>
<evidence type="ECO:0000313" key="13">
    <source>
        <dbReference type="EMBL" id="SFC16887.1"/>
    </source>
</evidence>
<feature type="domain" description="Cytochrome c-type biogenesis protein CcmF C-terminal" evidence="12">
    <location>
        <begin position="319"/>
        <end position="639"/>
    </location>
</feature>
<keyword evidence="5 10" id="KW-0812">Transmembrane</keyword>
<dbReference type="EMBL" id="FOLH01000003">
    <property type="protein sequence ID" value="SFC16887.1"/>
    <property type="molecule type" value="Genomic_DNA"/>
</dbReference>
<keyword evidence="6" id="KW-0201">Cytochrome c-type biogenesis</keyword>
<dbReference type="InterPro" id="IPR002541">
    <property type="entry name" value="Cyt_c_assembly"/>
</dbReference>
<feature type="transmembrane region" description="Helical" evidence="10">
    <location>
        <begin position="492"/>
        <end position="512"/>
    </location>
</feature>
<dbReference type="STRING" id="1122252.SAMN05660443_1710"/>